<keyword evidence="1" id="KW-0732">Signal</keyword>
<dbReference type="PANTHER" id="PTHR21503">
    <property type="entry name" value="F-BOX-CONTAINING HYPOTHETICAL PROTEIN C.ELEGANS"/>
    <property type="match status" value="1"/>
</dbReference>
<keyword evidence="3" id="KW-1185">Reference proteome</keyword>
<dbReference type="eggNOG" id="ENOG502TJZ5">
    <property type="taxonomic scope" value="Eukaryota"/>
</dbReference>
<dbReference type="AlphaFoldDB" id="A0A1I7UF97"/>
<reference evidence="4" key="1">
    <citation type="submission" date="2016-11" db="UniProtKB">
        <authorList>
            <consortium name="WormBaseParasite"/>
        </authorList>
    </citation>
    <scope>IDENTIFICATION</scope>
</reference>
<evidence type="ECO:0000256" key="1">
    <source>
        <dbReference type="SAM" id="SignalP"/>
    </source>
</evidence>
<feature type="chain" id="PRO_5009308914" evidence="1">
    <location>
        <begin position="24"/>
        <end position="382"/>
    </location>
</feature>
<evidence type="ECO:0000259" key="2">
    <source>
        <dbReference type="PROSITE" id="PS50181"/>
    </source>
</evidence>
<protein>
    <submittedName>
        <fullName evidence="4">F-box domain-containing protein</fullName>
    </submittedName>
</protein>
<proteinExistence type="predicted"/>
<dbReference type="Proteomes" id="UP000095282">
    <property type="component" value="Unplaced"/>
</dbReference>
<dbReference type="InterPro" id="IPR001810">
    <property type="entry name" value="F-box_dom"/>
</dbReference>
<name>A0A1I7UF97_9PELO</name>
<feature type="domain" description="F-box" evidence="2">
    <location>
        <begin position="42"/>
        <end position="90"/>
    </location>
</feature>
<dbReference type="PANTHER" id="PTHR21503:SF8">
    <property type="entry name" value="F-BOX ASSOCIATED DOMAIN-CONTAINING PROTEIN-RELATED"/>
    <property type="match status" value="1"/>
</dbReference>
<dbReference type="PROSITE" id="PS50181">
    <property type="entry name" value="FBOX"/>
    <property type="match status" value="1"/>
</dbReference>
<dbReference type="WBParaSite" id="Csp11.Scaffold629.g8728.t1">
    <property type="protein sequence ID" value="Csp11.Scaffold629.g8728.t1"/>
    <property type="gene ID" value="Csp11.Scaffold629.g8728"/>
</dbReference>
<organism evidence="3 4">
    <name type="scientific">Caenorhabditis tropicalis</name>
    <dbReference type="NCBI Taxonomy" id="1561998"/>
    <lineage>
        <taxon>Eukaryota</taxon>
        <taxon>Metazoa</taxon>
        <taxon>Ecdysozoa</taxon>
        <taxon>Nematoda</taxon>
        <taxon>Chromadorea</taxon>
        <taxon>Rhabditida</taxon>
        <taxon>Rhabditina</taxon>
        <taxon>Rhabditomorpha</taxon>
        <taxon>Rhabditoidea</taxon>
        <taxon>Rhabditidae</taxon>
        <taxon>Peloderinae</taxon>
        <taxon>Caenorhabditis</taxon>
    </lineage>
</organism>
<feature type="signal peptide" evidence="1">
    <location>
        <begin position="1"/>
        <end position="23"/>
    </location>
</feature>
<accession>A0A1I7UF97</accession>
<evidence type="ECO:0000313" key="3">
    <source>
        <dbReference type="Proteomes" id="UP000095282"/>
    </source>
</evidence>
<evidence type="ECO:0000313" key="4">
    <source>
        <dbReference type="WBParaSite" id="Csp11.Scaffold629.g8728.t1"/>
    </source>
</evidence>
<sequence>MFFLLQFLWEFLMKLLFPSPTSNSRDNSYRIVYHRYHVPPLKFPLLKLPLLAIDSVISSMGIHDIIEFSNCSKRANRFLSRIKKKKYEMNVKIWNDKVHLIILDQKNEFGTWIFKKCKEGRREKTRLITEQWSTSITVPCLHSKYINRNLMECAKEKYASLKSQFNCSVNTIFFKSYGETDSTFFQLSEFGSVNELNIEGTEMIRNENLKSLLSSCHVSEYIFMNVPIEESFRFEINEKDPTRIEIWMDSHWITDEILLSLKYDYLILYRSQLSLDACFSFINQWLHSENTSFFLFYSRWETNQLPEEMDINRLGVNLMPFDRQRRNPLFRHKHYAVQMETGIDFIREEDGLLASIRTDENSLLFCVWHDRFPGTENIKLIF</sequence>